<comment type="caution">
    <text evidence="7">The sequence shown here is derived from an EMBL/GenBank/DDBJ whole genome shotgun (WGS) entry which is preliminary data.</text>
</comment>
<evidence type="ECO:0000313" key="7">
    <source>
        <dbReference type="EMBL" id="HDI82742.1"/>
    </source>
</evidence>
<evidence type="ECO:0000256" key="2">
    <source>
        <dbReference type="ARBA" id="ARBA00010926"/>
    </source>
</evidence>
<dbReference type="AlphaFoldDB" id="A0A7C0ZEK0"/>
<dbReference type="GO" id="GO:0005975">
    <property type="term" value="P:carbohydrate metabolic process"/>
    <property type="evidence" value="ECO:0007669"/>
    <property type="project" value="InterPro"/>
</dbReference>
<reference evidence="7" key="1">
    <citation type="journal article" date="2020" name="mSystems">
        <title>Genome- and Community-Level Interaction Insights into Carbon Utilization and Element Cycling Functions of Hydrothermarchaeota in Hydrothermal Sediment.</title>
        <authorList>
            <person name="Zhou Z."/>
            <person name="Liu Y."/>
            <person name="Xu W."/>
            <person name="Pan J."/>
            <person name="Luo Z.H."/>
            <person name="Li M."/>
        </authorList>
    </citation>
    <scope>NUCLEOTIDE SEQUENCE [LARGE SCALE GENOMIC DNA]</scope>
    <source>
        <strain evidence="7">HyVt-102</strain>
    </source>
</reference>
<dbReference type="InterPro" id="IPR027291">
    <property type="entry name" value="Glyco_hydro_38_N_sf"/>
</dbReference>
<evidence type="ECO:0000259" key="6">
    <source>
        <dbReference type="Pfam" id="PF16561"/>
    </source>
</evidence>
<dbReference type="SUPFAM" id="SSF81296">
    <property type="entry name" value="E set domains"/>
    <property type="match status" value="2"/>
</dbReference>
<dbReference type="InterPro" id="IPR011330">
    <property type="entry name" value="Glyco_hydro/deAcase_b/a-brl"/>
</dbReference>
<dbReference type="PANTHER" id="PTHR10343">
    <property type="entry name" value="5'-AMP-ACTIVATED PROTEIN KINASE , BETA SUBUNIT"/>
    <property type="match status" value="1"/>
</dbReference>
<accession>A0A7C0ZEK0</accession>
<evidence type="ECO:0000256" key="4">
    <source>
        <dbReference type="RuleBase" id="RU361196"/>
    </source>
</evidence>
<dbReference type="Pfam" id="PF03065">
    <property type="entry name" value="Glyco_hydro_57"/>
    <property type="match status" value="1"/>
</dbReference>
<dbReference type="GO" id="GO:0003824">
    <property type="term" value="F:catalytic activity"/>
    <property type="evidence" value="ECO:0007669"/>
    <property type="project" value="InterPro"/>
</dbReference>
<evidence type="ECO:0008006" key="8">
    <source>
        <dbReference type="Google" id="ProtNLM"/>
    </source>
</evidence>
<protein>
    <recommendedName>
        <fullName evidence="8">AMP-activated protein kinase glycogen-binding domain-containing protein</fullName>
    </recommendedName>
</protein>
<dbReference type="InterPro" id="IPR014756">
    <property type="entry name" value="Ig_E-set"/>
</dbReference>
<feature type="domain" description="Glycoside hydrolase family 57 N-terminal" evidence="5">
    <location>
        <begin position="241"/>
        <end position="284"/>
    </location>
</feature>
<comment type="similarity">
    <text evidence="1 4">Belongs to the glycosyl hydrolase 57 family.</text>
</comment>
<dbReference type="PANTHER" id="PTHR10343:SF84">
    <property type="entry name" value="5'-AMP-ACTIVATED PROTEIN KINASE SUBUNIT BETA-1"/>
    <property type="match status" value="1"/>
</dbReference>
<dbReference type="EMBL" id="DQWE01000141">
    <property type="protein sequence ID" value="HDI82742.1"/>
    <property type="molecule type" value="Genomic_DNA"/>
</dbReference>
<dbReference type="InterPro" id="IPR032640">
    <property type="entry name" value="AMPK1_CBM"/>
</dbReference>
<dbReference type="Gene3D" id="3.20.110.10">
    <property type="entry name" value="Glycoside hydrolase 38, N terminal domain"/>
    <property type="match status" value="1"/>
</dbReference>
<evidence type="ECO:0000259" key="5">
    <source>
        <dbReference type="Pfam" id="PF03065"/>
    </source>
</evidence>
<comment type="similarity">
    <text evidence="2">Belongs to the 5'-AMP-activated protein kinase beta subunit family.</text>
</comment>
<dbReference type="InterPro" id="IPR004300">
    <property type="entry name" value="Glyco_hydro_57_N"/>
</dbReference>
<dbReference type="Proteomes" id="UP000885847">
    <property type="component" value="Unassembled WGS sequence"/>
</dbReference>
<proteinExistence type="inferred from homology"/>
<dbReference type="SUPFAM" id="SSF88713">
    <property type="entry name" value="Glycoside hydrolase/deacetylase"/>
    <property type="match status" value="1"/>
</dbReference>
<feature type="domain" description="AMP-activated protein kinase glycogen-binding" evidence="6">
    <location>
        <begin position="31"/>
        <end position="106"/>
    </location>
</feature>
<evidence type="ECO:0000256" key="1">
    <source>
        <dbReference type="ARBA" id="ARBA00006821"/>
    </source>
</evidence>
<dbReference type="InterPro" id="IPR050827">
    <property type="entry name" value="CRP1_MDG1_kinase"/>
</dbReference>
<dbReference type="Gene3D" id="2.60.40.10">
    <property type="entry name" value="Immunoglobulins"/>
    <property type="match status" value="2"/>
</dbReference>
<feature type="non-terminal residue" evidence="7">
    <location>
        <position position="346"/>
    </location>
</feature>
<sequence>MGYYTIYSEDSKEDGMLFIMLIALDVEGGLVVFNLKTDANRVVLTGDFLNWSEKGIEMTREGDVFRAKVKVLPGIHQYKFIVDGKWIEDPSNPLKAPDGYGGFNSVFILTTDGQIITEPLIKSEDGGVKFVVYAPDARSVYLAGDFNNWDKTATPMVRKGSLWSVVVPLTPGAHRYKFIIDGQWIEDRMNPAKVPDGYGGFNSVITLKQDGTIVFGEESPYPSGVPVVDKLKSEGEPVYFTIVWHQHQPLYYKENGKYMVPWVRLHAIKDYYDMAEYADKYNVHFVVNLTPSLLVQIEDIRDMMNRGEIPDVYMELTMKPADELTDEDKRFIISNFFSANWDNMIR</sequence>
<dbReference type="Pfam" id="PF16561">
    <property type="entry name" value="AMPK1_CBM"/>
    <property type="match status" value="2"/>
</dbReference>
<gene>
    <name evidence="7" type="ORF">ENF18_02995</name>
</gene>
<keyword evidence="3 4" id="KW-0119">Carbohydrate metabolism</keyword>
<name>A0A7C0ZEK0_UNCW3</name>
<feature type="domain" description="AMP-activated protein kinase glycogen-binding" evidence="6">
    <location>
        <begin position="133"/>
        <end position="210"/>
    </location>
</feature>
<dbReference type="InterPro" id="IPR013783">
    <property type="entry name" value="Ig-like_fold"/>
</dbReference>
<dbReference type="CDD" id="cd02859">
    <property type="entry name" value="E_set_AMPKbeta_like_N"/>
    <property type="match status" value="2"/>
</dbReference>
<organism evidence="7">
    <name type="scientific">candidate division WOR-3 bacterium</name>
    <dbReference type="NCBI Taxonomy" id="2052148"/>
    <lineage>
        <taxon>Bacteria</taxon>
        <taxon>Bacteria division WOR-3</taxon>
    </lineage>
</organism>
<evidence type="ECO:0000256" key="3">
    <source>
        <dbReference type="ARBA" id="ARBA00023277"/>
    </source>
</evidence>